<dbReference type="PANTHER" id="PTHR47966">
    <property type="entry name" value="BETA-SITE APP-CLEAVING ENZYME, ISOFORM A-RELATED"/>
    <property type="match status" value="1"/>
</dbReference>
<dbReference type="Pfam" id="PF00026">
    <property type="entry name" value="Asp"/>
    <property type="match status" value="1"/>
</dbReference>
<feature type="disulfide bond" evidence="4">
    <location>
        <begin position="305"/>
        <end position="340"/>
    </location>
</feature>
<keyword evidence="2 4" id="KW-1015">Disulfide bond</keyword>
<dbReference type="GO" id="GO:0004190">
    <property type="term" value="F:aspartic-type endopeptidase activity"/>
    <property type="evidence" value="ECO:0007669"/>
    <property type="project" value="UniProtKB-KW"/>
</dbReference>
<protein>
    <recommendedName>
        <fullName evidence="7">Peptidase A1 domain-containing protein</fullName>
    </recommendedName>
</protein>
<evidence type="ECO:0000256" key="1">
    <source>
        <dbReference type="ARBA" id="ARBA00007447"/>
    </source>
</evidence>
<evidence type="ECO:0000256" key="2">
    <source>
        <dbReference type="ARBA" id="ARBA00023157"/>
    </source>
</evidence>
<feature type="disulfide bond" evidence="4">
    <location>
        <begin position="101"/>
        <end position="106"/>
    </location>
</feature>
<gene>
    <name evidence="8" type="primary">PGC</name>
</gene>
<dbReference type="PROSITE" id="PS00141">
    <property type="entry name" value="ASP_PROTEASE"/>
    <property type="match status" value="2"/>
</dbReference>
<dbReference type="InterPro" id="IPR021109">
    <property type="entry name" value="Peptidase_aspartic_dom_sf"/>
</dbReference>
<keyword evidence="5" id="KW-0645">Protease</keyword>
<dbReference type="GO" id="GO:0006508">
    <property type="term" value="P:proteolysis"/>
    <property type="evidence" value="ECO:0007669"/>
    <property type="project" value="UniProtKB-KW"/>
</dbReference>
<dbReference type="Proteomes" id="UP000694580">
    <property type="component" value="Unplaced"/>
</dbReference>
<keyword evidence="9" id="KW-1185">Reference proteome</keyword>
<feature type="chain" id="PRO_5044263120" description="Peptidase A1 domain-containing protein" evidence="6">
    <location>
        <begin position="17"/>
        <end position="385"/>
    </location>
</feature>
<evidence type="ECO:0000256" key="5">
    <source>
        <dbReference type="RuleBase" id="RU000454"/>
    </source>
</evidence>
<dbReference type="GeneTree" id="ENSGT00940000164965"/>
<reference evidence="8" key="2">
    <citation type="submission" date="2025-09" db="UniProtKB">
        <authorList>
            <consortium name="Ensembl"/>
        </authorList>
    </citation>
    <scope>IDENTIFICATION</scope>
</reference>
<dbReference type="AlphaFoldDB" id="A0AAY4CYQ5"/>
<feature type="signal peptide" evidence="6">
    <location>
        <begin position="1"/>
        <end position="16"/>
    </location>
</feature>
<keyword evidence="5" id="KW-0378">Hydrolase</keyword>
<dbReference type="FunFam" id="2.40.70.10:FF:000006">
    <property type="entry name" value="Cathepsin E"/>
    <property type="match status" value="1"/>
</dbReference>
<name>A0AAY4CYQ5_9TELE</name>
<feature type="domain" description="Peptidase A1" evidence="7">
    <location>
        <begin position="70"/>
        <end position="382"/>
    </location>
</feature>
<feature type="active site" evidence="3">
    <location>
        <position position="271"/>
    </location>
</feature>
<keyword evidence="5" id="KW-0064">Aspartyl protease</keyword>
<dbReference type="FunFam" id="2.40.70.10:FF:000004">
    <property type="entry name" value="Pepsin A"/>
    <property type="match status" value="1"/>
</dbReference>
<dbReference type="InterPro" id="IPR001461">
    <property type="entry name" value="Aspartic_peptidase_A1"/>
</dbReference>
<feature type="active site" evidence="3">
    <location>
        <position position="88"/>
    </location>
</feature>
<evidence type="ECO:0000259" key="7">
    <source>
        <dbReference type="PROSITE" id="PS51767"/>
    </source>
</evidence>
<dbReference type="InterPro" id="IPR012848">
    <property type="entry name" value="Aspartic_peptidase_N"/>
</dbReference>
<dbReference type="SUPFAM" id="SSF50630">
    <property type="entry name" value="Acid proteases"/>
    <property type="match status" value="1"/>
</dbReference>
<reference evidence="8" key="1">
    <citation type="submission" date="2025-08" db="UniProtKB">
        <authorList>
            <consortium name="Ensembl"/>
        </authorList>
    </citation>
    <scope>IDENTIFICATION</scope>
</reference>
<comment type="similarity">
    <text evidence="1 5">Belongs to the peptidase A1 family.</text>
</comment>
<evidence type="ECO:0000256" key="6">
    <source>
        <dbReference type="SAM" id="SignalP"/>
    </source>
</evidence>
<dbReference type="Ensembl" id="ENSDCDT00010046916.1">
    <property type="protein sequence ID" value="ENSDCDP00010037351.1"/>
    <property type="gene ID" value="ENSDCDG00010024323.1"/>
</dbReference>
<dbReference type="PROSITE" id="PS51767">
    <property type="entry name" value="PEPTIDASE_A1"/>
    <property type="match status" value="1"/>
</dbReference>
<evidence type="ECO:0000256" key="3">
    <source>
        <dbReference type="PIRSR" id="PIRSR601461-1"/>
    </source>
</evidence>
<dbReference type="Gene3D" id="6.10.140.60">
    <property type="match status" value="1"/>
</dbReference>
<dbReference type="PANTHER" id="PTHR47966:SF66">
    <property type="entry name" value="PEPSINOGEN C"/>
    <property type="match status" value="1"/>
</dbReference>
<dbReference type="InterPro" id="IPR001969">
    <property type="entry name" value="Aspartic_peptidase_AS"/>
</dbReference>
<dbReference type="Pfam" id="PF07966">
    <property type="entry name" value="A1_Propeptide"/>
    <property type="match status" value="1"/>
</dbReference>
<proteinExistence type="inferred from homology"/>
<accession>A0AAY4CYQ5</accession>
<evidence type="ECO:0000256" key="4">
    <source>
        <dbReference type="PIRSR" id="PIRSR601461-2"/>
    </source>
</evidence>
<keyword evidence="6" id="KW-0732">Signal</keyword>
<evidence type="ECO:0000313" key="8">
    <source>
        <dbReference type="Ensembl" id="ENSDCDP00010037351.1"/>
    </source>
</evidence>
<dbReference type="InterPro" id="IPR033121">
    <property type="entry name" value="PEPTIDASE_A1"/>
</dbReference>
<dbReference type="Gene3D" id="2.40.70.10">
    <property type="entry name" value="Acid Proteases"/>
    <property type="match status" value="2"/>
</dbReference>
<organism evidence="8 9">
    <name type="scientific">Denticeps clupeoides</name>
    <name type="common">denticle herring</name>
    <dbReference type="NCBI Taxonomy" id="299321"/>
    <lineage>
        <taxon>Eukaryota</taxon>
        <taxon>Metazoa</taxon>
        <taxon>Chordata</taxon>
        <taxon>Craniata</taxon>
        <taxon>Vertebrata</taxon>
        <taxon>Euteleostomi</taxon>
        <taxon>Actinopterygii</taxon>
        <taxon>Neopterygii</taxon>
        <taxon>Teleostei</taxon>
        <taxon>Clupei</taxon>
        <taxon>Clupeiformes</taxon>
        <taxon>Denticipitoidei</taxon>
        <taxon>Denticipitidae</taxon>
        <taxon>Denticeps</taxon>
    </lineage>
</organism>
<evidence type="ECO:0000313" key="9">
    <source>
        <dbReference type="Proteomes" id="UP000694580"/>
    </source>
</evidence>
<dbReference type="PRINTS" id="PR00792">
    <property type="entry name" value="PEPSIN"/>
</dbReference>
<sequence>MKSLIFLLALAVMSEALHKVPLTRGKSIRQMLRERGVRLPYTDPALKYQPREVLATSGIDPMSNYNDNEYYGAITVGTPPQSFQVLFDTGSSNLWVDSVYCSTQACTTHTQFNPQQSSTWSSTGQTFYLPYGAGSLSGLFGYDTVTVAGITIQSQEVGVSTNEPGQNFVVAQFDGILGLAYPSISAGQQTPVVDTMIQQGLLQSDIFAFYLSSGGQGSEVAFGGVDQNMYTGQIYWTPVTSESYWQIGIQAFLVGGQATGWCSQGCQAIVDTGTSMLTAPQQVLGSLMQSIGAQQDQYGQYVVDCSQVSSLPTLTFTISGVDFPLPPSAYVSQVNQWAICTINITPTYLPSQNGQPLWILGDVFLRQYYSVYDRANNQLGFATAA</sequence>